<feature type="region of interest" description="Disordered" evidence="2">
    <location>
        <begin position="1"/>
        <end position="20"/>
    </location>
</feature>
<evidence type="ECO:0000256" key="2">
    <source>
        <dbReference type="SAM" id="MobiDB-lite"/>
    </source>
</evidence>
<evidence type="ECO:0008006" key="5">
    <source>
        <dbReference type="Google" id="ProtNLM"/>
    </source>
</evidence>
<feature type="region of interest" description="Disordered" evidence="2">
    <location>
        <begin position="70"/>
        <end position="95"/>
    </location>
</feature>
<dbReference type="RefSeq" id="WP_106123061.1">
    <property type="nucleotide sequence ID" value="NZ_PVTY01000009.1"/>
</dbReference>
<organism evidence="3 4">
    <name type="scientific">Nesterenkonia sandarakina</name>
    <dbReference type="NCBI Taxonomy" id="272918"/>
    <lineage>
        <taxon>Bacteria</taxon>
        <taxon>Bacillati</taxon>
        <taxon>Actinomycetota</taxon>
        <taxon>Actinomycetes</taxon>
        <taxon>Micrococcales</taxon>
        <taxon>Micrococcaceae</taxon>
        <taxon>Nesterenkonia</taxon>
    </lineage>
</organism>
<gene>
    <name evidence="3" type="ORF">BCL67_10959</name>
</gene>
<name>A0A2T0YIZ0_9MICC</name>
<feature type="compositionally biased region" description="Acidic residues" evidence="2">
    <location>
        <begin position="33"/>
        <end position="43"/>
    </location>
</feature>
<keyword evidence="1" id="KW-0175">Coiled coil</keyword>
<feature type="region of interest" description="Disordered" evidence="2">
    <location>
        <begin position="31"/>
        <end position="56"/>
    </location>
</feature>
<evidence type="ECO:0000256" key="1">
    <source>
        <dbReference type="SAM" id="Coils"/>
    </source>
</evidence>
<keyword evidence="4" id="KW-1185">Reference proteome</keyword>
<feature type="coiled-coil region" evidence="1">
    <location>
        <begin position="328"/>
        <end position="383"/>
    </location>
</feature>
<evidence type="ECO:0000313" key="3">
    <source>
        <dbReference type="EMBL" id="PRZ15138.1"/>
    </source>
</evidence>
<dbReference type="Proteomes" id="UP000238217">
    <property type="component" value="Unassembled WGS sequence"/>
</dbReference>
<evidence type="ECO:0000313" key="4">
    <source>
        <dbReference type="Proteomes" id="UP000238217"/>
    </source>
</evidence>
<dbReference type="AlphaFoldDB" id="A0A2T0YIZ0"/>
<dbReference type="OrthoDB" id="4897763at2"/>
<sequence length="790" mass="83729">MADEEEFPVDDNYGLIDQPEHADVVLEGVVTTGDEDGPIDETNPEPPTVEPITPVDSWAEVDPDYEELLDEDAEMEDVPDEDIPAGDPDTSGDDETPFEGVAWAFYEIEGRSFDRDGAWQQLAREEFTGSLDARIDGLPAGERWEFRVRLVDHDGIASAWSETTLDQLPVDETPPPAPTAPIVDENSGFITYGTDGTLTGPTPADMSHILAYVRQMHPAGQPDGDQGDPRLLGRFTGEGYQSTGSLVSEVPHEFWLVAVDTTGNGSQWSQIVTATPSEPVDGARIRQELEAINGPDGRLPALEQSLSDGFTARDQVISEIQQAAVDSAEAAQLEYDRLQGLAADAQAKADAVETDLGATAAEAQAARSEAQAAQAAADAAQTAAAAAQSAAGDAQSTADQAMSSANAKSRIYSSTQPPSGTAEDGDTWYRWSSEDPDRDLRGIWVMESGTWRSMGTLSRTLIPLLDIGAGTFGELSGDRLLADSVGAREVNTLDLATDTARMNQLWTGLAMIAEAQIDTLLGNTARFKEINAPLIQSHTDPDIGWKLRPDGTAMMREADVRGRFQAGTGSNLVEVDQGDVTYFSPIDNANRTLTGIPYLRFSTPDGAGGTTAPLIAAKPTGGLVIGSGRNSPEFGRSVIEIDGHVNALGADFTSHTNTTSVYASVGITGIGTNNQQLGGLVSSGVRTRLQGRTADSHNARDMYVRGVSSGFTLTGSDSIMRMNFTYGEPTPTGDRVPQVTSTCGLADNTSGRIAALTVGNISASGFQCAARPVGGGSPVSYNIVYDALWR</sequence>
<feature type="compositionally biased region" description="Polar residues" evidence="2">
    <location>
        <begin position="402"/>
        <end position="419"/>
    </location>
</feature>
<feature type="region of interest" description="Disordered" evidence="2">
    <location>
        <begin position="397"/>
        <end position="433"/>
    </location>
</feature>
<comment type="caution">
    <text evidence="3">The sequence shown here is derived from an EMBL/GenBank/DDBJ whole genome shotgun (WGS) entry which is preliminary data.</text>
</comment>
<dbReference type="EMBL" id="PVTY01000009">
    <property type="protein sequence ID" value="PRZ15138.1"/>
    <property type="molecule type" value="Genomic_DNA"/>
</dbReference>
<accession>A0A2T0YIZ0</accession>
<proteinExistence type="predicted"/>
<protein>
    <recommendedName>
        <fullName evidence="5">Fibronectin type-III domain-containing protein</fullName>
    </recommendedName>
</protein>
<reference evidence="3 4" key="1">
    <citation type="submission" date="2018-03" db="EMBL/GenBank/DDBJ databases">
        <title>Comparative analysis of microorganisms from saline springs in Andes Mountain Range, Colombia.</title>
        <authorList>
            <person name="Rubin E."/>
        </authorList>
    </citation>
    <scope>NUCLEOTIDE SEQUENCE [LARGE SCALE GENOMIC DNA]</scope>
    <source>
        <strain evidence="3 4">CG 35</strain>
    </source>
</reference>